<feature type="transmembrane region" description="Helical" evidence="8">
    <location>
        <begin position="20"/>
        <end position="41"/>
    </location>
</feature>
<sequence length="357" mass="40806">MSSNSIEINQLNHAASTVVIAETPFSFALGAIGLIFNVLIFTRPSLRNEPCSLYFFSSTCCSLFVVFVSMPVRFLASVYNIDTAYYNRGICKIETFAFYSARTIACWLITCACADRFFHSSLNANIRRLSSLKIAKWTIGIISVTITILYSHMIVYYDIINVSDRFGNITPTCNGPVGIYRSIVAFWYLILYSLCPSFLMLLFGFLTLNNIRRHRRAVSNVPRTNQILRRTDNQLLRMLITQVFMIIIATLPFSIYQLYTAFTSSFTKSTLRIAQENLAGRITGVITYFAHTTSFYLYTLTGTIFRKEFFKIIQRCRHPTRNIVHSTQTNTQIMPIMPSNRKTTTIQSGYVQKTVIQ</sequence>
<reference evidence="10" key="1">
    <citation type="submission" date="2021-02" db="EMBL/GenBank/DDBJ databases">
        <authorList>
            <person name="Nowell W R."/>
        </authorList>
    </citation>
    <scope>NUCLEOTIDE SEQUENCE</scope>
</reference>
<feature type="transmembrane region" description="Helical" evidence="8">
    <location>
        <begin position="96"/>
        <end position="118"/>
    </location>
</feature>
<evidence type="ECO:0000256" key="8">
    <source>
        <dbReference type="SAM" id="Phobius"/>
    </source>
</evidence>
<evidence type="ECO:0000256" key="2">
    <source>
        <dbReference type="ARBA" id="ARBA00022692"/>
    </source>
</evidence>
<feature type="transmembrane region" description="Helical" evidence="8">
    <location>
        <begin position="235"/>
        <end position="258"/>
    </location>
</feature>
<feature type="domain" description="G-protein coupled receptors family 1 profile" evidence="9">
    <location>
        <begin position="33"/>
        <end position="298"/>
    </location>
</feature>
<evidence type="ECO:0000256" key="6">
    <source>
        <dbReference type="ARBA" id="ARBA00023170"/>
    </source>
</evidence>
<proteinExistence type="predicted"/>
<feature type="transmembrane region" description="Helical" evidence="8">
    <location>
        <begin position="139"/>
        <end position="159"/>
    </location>
</feature>
<dbReference type="EMBL" id="CAJNOG010000353">
    <property type="protein sequence ID" value="CAF1193300.1"/>
    <property type="molecule type" value="Genomic_DNA"/>
</dbReference>
<dbReference type="Proteomes" id="UP000663844">
    <property type="component" value="Unassembled WGS sequence"/>
</dbReference>
<evidence type="ECO:0000313" key="12">
    <source>
        <dbReference type="Proteomes" id="UP000663845"/>
    </source>
</evidence>
<dbReference type="Gene3D" id="1.20.1070.10">
    <property type="entry name" value="Rhodopsin 7-helix transmembrane proteins"/>
    <property type="match status" value="1"/>
</dbReference>
<dbReference type="SUPFAM" id="SSF81321">
    <property type="entry name" value="Family A G protein-coupled receptor-like"/>
    <property type="match status" value="1"/>
</dbReference>
<dbReference type="PANTHER" id="PTHR24243">
    <property type="entry name" value="G-PROTEIN COUPLED RECEPTOR"/>
    <property type="match status" value="1"/>
</dbReference>
<keyword evidence="4" id="KW-0297">G-protein coupled receptor</keyword>
<dbReference type="EMBL" id="CAJOAZ010002982">
    <property type="protein sequence ID" value="CAF3975757.1"/>
    <property type="molecule type" value="Genomic_DNA"/>
</dbReference>
<comment type="caution">
    <text evidence="10">The sequence shown here is derived from an EMBL/GenBank/DDBJ whole genome shotgun (WGS) entry which is preliminary data.</text>
</comment>
<dbReference type="GO" id="GO:0005886">
    <property type="term" value="C:plasma membrane"/>
    <property type="evidence" value="ECO:0007669"/>
    <property type="project" value="TreeGrafter"/>
</dbReference>
<feature type="transmembrane region" description="Helical" evidence="8">
    <location>
        <begin position="53"/>
        <end position="76"/>
    </location>
</feature>
<protein>
    <recommendedName>
        <fullName evidence="9">G-protein coupled receptors family 1 profile domain-containing protein</fullName>
    </recommendedName>
</protein>
<keyword evidence="7" id="KW-0807">Transducer</keyword>
<keyword evidence="5 8" id="KW-0472">Membrane</keyword>
<evidence type="ECO:0000256" key="4">
    <source>
        <dbReference type="ARBA" id="ARBA00023040"/>
    </source>
</evidence>
<accession>A0A814W2Y2</accession>
<dbReference type="PROSITE" id="PS50262">
    <property type="entry name" value="G_PROTEIN_RECEP_F1_2"/>
    <property type="match status" value="1"/>
</dbReference>
<evidence type="ECO:0000313" key="10">
    <source>
        <dbReference type="EMBL" id="CAF1193300.1"/>
    </source>
</evidence>
<dbReference type="Proteomes" id="UP000663845">
    <property type="component" value="Unassembled WGS sequence"/>
</dbReference>
<dbReference type="InterPro" id="IPR017452">
    <property type="entry name" value="GPCR_Rhodpsn_7TM"/>
</dbReference>
<feature type="transmembrane region" description="Helical" evidence="8">
    <location>
        <begin position="278"/>
        <end position="298"/>
    </location>
</feature>
<keyword evidence="3 8" id="KW-1133">Transmembrane helix</keyword>
<evidence type="ECO:0000256" key="3">
    <source>
        <dbReference type="ARBA" id="ARBA00022989"/>
    </source>
</evidence>
<dbReference type="InterPro" id="IPR000276">
    <property type="entry name" value="GPCR_Rhodpsn"/>
</dbReference>
<keyword evidence="6" id="KW-0675">Receptor</keyword>
<evidence type="ECO:0000256" key="1">
    <source>
        <dbReference type="ARBA" id="ARBA00004141"/>
    </source>
</evidence>
<keyword evidence="2 8" id="KW-0812">Transmembrane</keyword>
<name>A0A814W2Y2_9BILA</name>
<dbReference type="PANTHER" id="PTHR24243:SF233">
    <property type="entry name" value="THYROTROPIN-RELEASING HORMONE RECEPTOR"/>
    <property type="match status" value="1"/>
</dbReference>
<comment type="subcellular location">
    <subcellularLocation>
        <location evidence="1">Membrane</location>
        <topology evidence="1">Multi-pass membrane protein</topology>
    </subcellularLocation>
</comment>
<feature type="transmembrane region" description="Helical" evidence="8">
    <location>
        <begin position="179"/>
        <end position="206"/>
    </location>
</feature>
<dbReference type="AlphaFoldDB" id="A0A814W2Y2"/>
<evidence type="ECO:0000256" key="5">
    <source>
        <dbReference type="ARBA" id="ARBA00023136"/>
    </source>
</evidence>
<evidence type="ECO:0000259" key="9">
    <source>
        <dbReference type="PROSITE" id="PS50262"/>
    </source>
</evidence>
<organism evidence="10 12">
    <name type="scientific">Adineta steineri</name>
    <dbReference type="NCBI Taxonomy" id="433720"/>
    <lineage>
        <taxon>Eukaryota</taxon>
        <taxon>Metazoa</taxon>
        <taxon>Spiralia</taxon>
        <taxon>Gnathifera</taxon>
        <taxon>Rotifera</taxon>
        <taxon>Eurotatoria</taxon>
        <taxon>Bdelloidea</taxon>
        <taxon>Adinetida</taxon>
        <taxon>Adinetidae</taxon>
        <taxon>Adineta</taxon>
    </lineage>
</organism>
<evidence type="ECO:0000313" key="11">
    <source>
        <dbReference type="EMBL" id="CAF3975757.1"/>
    </source>
</evidence>
<dbReference type="GO" id="GO:0004930">
    <property type="term" value="F:G protein-coupled receptor activity"/>
    <property type="evidence" value="ECO:0007669"/>
    <property type="project" value="UniProtKB-KW"/>
</dbReference>
<evidence type="ECO:0000256" key="7">
    <source>
        <dbReference type="ARBA" id="ARBA00023224"/>
    </source>
</evidence>
<gene>
    <name evidence="10" type="ORF">JYZ213_LOCUS26471</name>
    <name evidence="11" type="ORF">OXD698_LOCUS28088</name>
</gene>
<dbReference type="Pfam" id="PF00001">
    <property type="entry name" value="7tm_1"/>
    <property type="match status" value="1"/>
</dbReference>